<gene>
    <name evidence="2" type="ORF">HLUCCA11_14500</name>
</gene>
<evidence type="ECO:0000256" key="1">
    <source>
        <dbReference type="SAM" id="MobiDB-lite"/>
    </source>
</evidence>
<accession>A0A0N8KMR9</accession>
<proteinExistence type="predicted"/>
<feature type="compositionally biased region" description="Polar residues" evidence="1">
    <location>
        <begin position="155"/>
        <end position="182"/>
    </location>
</feature>
<reference evidence="2 3" key="1">
    <citation type="submission" date="2015-09" db="EMBL/GenBank/DDBJ databases">
        <title>Identification and resolution of microdiversity through metagenomic sequencing of parallel consortia.</title>
        <authorList>
            <person name="Nelson W.C."/>
            <person name="Romine M.F."/>
            <person name="Lindemann S.R."/>
        </authorList>
    </citation>
    <scope>NUCLEOTIDE SEQUENCE [LARGE SCALE GENOMIC DNA]</scope>
    <source>
        <strain evidence="2">Ana</strain>
    </source>
</reference>
<sequence length="290" mass="30380">MRTLIKIPLLSLFCLLAIEMVSPTLSFAGSRGTIPPDSGAGGVSDTFSQPTSVVNEINREFYDLLQEIRTQQSVSIVNGRNLPVSATVFETLVRALTLGSGSSRLGVDPMPSGGSFTEGNVGLPGGSAGQNGGNTGAGVVAGRNKPGGNVFTLRSPRQGSQGSQATQATRRNAHSRATPQPGLSDQALAAVSALEQQILAETGLMIDIDILSISERNYKTAVEASNRIVRQLNSEQLAAVFESPTFIALLKLLGNVDFDDRNEEALLLSIEGSGLGLPWMSLRDVASGAQ</sequence>
<comment type="caution">
    <text evidence="2">The sequence shown here is derived from an EMBL/GenBank/DDBJ whole genome shotgun (WGS) entry which is preliminary data.</text>
</comment>
<evidence type="ECO:0000313" key="3">
    <source>
        <dbReference type="Proteomes" id="UP000050465"/>
    </source>
</evidence>
<feature type="region of interest" description="Disordered" evidence="1">
    <location>
        <begin position="150"/>
        <end position="182"/>
    </location>
</feature>
<name>A0A0N8KMR9_9CYAN</name>
<organism evidence="2 3">
    <name type="scientific">Phormidesmis priestleyi Ana</name>
    <dbReference type="NCBI Taxonomy" id="1666911"/>
    <lineage>
        <taxon>Bacteria</taxon>
        <taxon>Bacillati</taxon>
        <taxon>Cyanobacteriota</taxon>
        <taxon>Cyanophyceae</taxon>
        <taxon>Leptolyngbyales</taxon>
        <taxon>Leptolyngbyaceae</taxon>
        <taxon>Phormidesmis</taxon>
    </lineage>
</organism>
<dbReference type="EMBL" id="LJZR01000019">
    <property type="protein sequence ID" value="KPQ34506.1"/>
    <property type="molecule type" value="Genomic_DNA"/>
</dbReference>
<dbReference type="AlphaFoldDB" id="A0A0N8KMR9"/>
<evidence type="ECO:0000313" key="2">
    <source>
        <dbReference type="EMBL" id="KPQ34506.1"/>
    </source>
</evidence>
<protein>
    <submittedName>
        <fullName evidence="2">Meiotically up-regulated C-terminal</fullName>
    </submittedName>
</protein>
<dbReference type="Proteomes" id="UP000050465">
    <property type="component" value="Unassembled WGS sequence"/>
</dbReference>